<organism evidence="2 3">
    <name type="scientific">Luteibacter rhizovicinus DSM 16549</name>
    <dbReference type="NCBI Taxonomy" id="1440763"/>
    <lineage>
        <taxon>Bacteria</taxon>
        <taxon>Pseudomonadati</taxon>
        <taxon>Pseudomonadota</taxon>
        <taxon>Gammaproteobacteria</taxon>
        <taxon>Lysobacterales</taxon>
        <taxon>Rhodanobacteraceae</taxon>
        <taxon>Luteibacter</taxon>
    </lineage>
</organism>
<dbReference type="STRING" id="1440763.BJI69_02225"/>
<dbReference type="Proteomes" id="UP000182987">
    <property type="component" value="Chromosome"/>
</dbReference>
<dbReference type="EMBL" id="CP017480">
    <property type="protein sequence ID" value="APG02840.1"/>
    <property type="molecule type" value="Genomic_DNA"/>
</dbReference>
<evidence type="ECO:0000313" key="3">
    <source>
        <dbReference type="Proteomes" id="UP000182987"/>
    </source>
</evidence>
<reference evidence="3" key="1">
    <citation type="submission" date="2016-09" db="EMBL/GenBank/DDBJ databases">
        <authorList>
            <person name="Lysoe E."/>
        </authorList>
    </citation>
    <scope>NUCLEOTIDE SEQUENCE [LARGE SCALE GENOMIC DNA]</scope>
    <source>
        <strain evidence="3">LJ96T</strain>
    </source>
</reference>
<evidence type="ECO:0000256" key="1">
    <source>
        <dbReference type="SAM" id="SignalP"/>
    </source>
</evidence>
<proteinExistence type="predicted"/>
<dbReference type="OrthoDB" id="5932327at2"/>
<evidence type="ECO:0000313" key="2">
    <source>
        <dbReference type="EMBL" id="APG02840.1"/>
    </source>
</evidence>
<protein>
    <submittedName>
        <fullName evidence="2">Uncharacterized protein</fullName>
    </submittedName>
</protein>
<accession>A0A1L3EP91</accession>
<dbReference type="RefSeq" id="WP_071924858.1">
    <property type="nucleotide sequence ID" value="NZ_CP017480.1"/>
</dbReference>
<dbReference type="AlphaFoldDB" id="A0A1L3EP91"/>
<dbReference type="KEGG" id="lrz:BJI69_02225"/>
<feature type="signal peptide" evidence="1">
    <location>
        <begin position="1"/>
        <end position="23"/>
    </location>
</feature>
<gene>
    <name evidence="2" type="ORF">BJI69_02225</name>
</gene>
<feature type="chain" id="PRO_5012611432" evidence="1">
    <location>
        <begin position="24"/>
        <end position="508"/>
    </location>
</feature>
<keyword evidence="3" id="KW-1185">Reference proteome</keyword>
<keyword evidence="1" id="KW-0732">Signal</keyword>
<sequence>MRTHACTALAVLIAVAISPTAGAITLDSSSVAGVTIVTVDDNDNRVEVESKVSEWLAQGKRLAVTGPWTLLRLLKPQGVYAWPATNTIVLDPAEGLGIFGFDATDAVHRTAILTGWTWAERGEIDEAPRPVRSASTTSRSMDVNFDLLAASPASVCRAFRRRMASAVFGQRPPTSDEVLVLATELRRWCQYGNLSMHVAAPPQFTIAPFRSTDEPRLSLASEWVLLRNDDPVDPGGTTFLFWAKTVGDGAGTGFGRRAGTEGKFDAVQGGLRRLLDASIHSGWGPIEYDGVTSAWPVDSSFPGTANTRLFLCDMEGGQEFFGCPVGQRLRTLFPSDSVDGAVSVSHAERFVVGGNAQAGVSVDTTGKITPNISFNLNLAQARTDTSQSEMHLVQTRTNADTRFYRTTRWTPDVPAIYNWINARKHNGSLVQATPLAGTLNPQYEVVWEFPLRGNEGRKLSYNIIYEAGWNTCFNGPGCTTYTPPPDRTLQAKARVGWKDRVTLLLPYD</sequence>
<name>A0A1L3EP91_9GAMM</name>